<reference evidence="1" key="1">
    <citation type="submission" date="2023-04" db="EMBL/GenBank/DDBJ databases">
        <title>Ambrosiozyma monospora NBRC 10751.</title>
        <authorList>
            <person name="Ichikawa N."/>
            <person name="Sato H."/>
            <person name="Tonouchi N."/>
        </authorList>
    </citation>
    <scope>NUCLEOTIDE SEQUENCE</scope>
    <source>
        <strain evidence="1">NBRC 10751</strain>
    </source>
</reference>
<dbReference type="EMBL" id="BSXS01015287">
    <property type="protein sequence ID" value="GMF06566.1"/>
    <property type="molecule type" value="Genomic_DNA"/>
</dbReference>
<evidence type="ECO:0000313" key="1">
    <source>
        <dbReference type="EMBL" id="GMF06566.1"/>
    </source>
</evidence>
<keyword evidence="2" id="KW-1185">Reference proteome</keyword>
<evidence type="ECO:0000313" key="2">
    <source>
        <dbReference type="Proteomes" id="UP001165064"/>
    </source>
</evidence>
<proteinExistence type="predicted"/>
<gene>
    <name evidence="1" type="ORF">Amon02_001273000</name>
</gene>
<comment type="caution">
    <text evidence="1">The sequence shown here is derived from an EMBL/GenBank/DDBJ whole genome shotgun (WGS) entry which is preliminary data.</text>
</comment>
<sequence length="152" mass="16750">MFPQDTSDYRLKDRLNKVCNSYQLPAILDPQQSVFHSSYSLEAYQAGIFHNPTALLDGSSSSLSSSSNSDFLNSPGLIVAQGIVNNSGIPLNPINKIPSYQWSFKHDDSDHHHHHKGKNILNGLAKTKIINGHCSMGYLTTARKLSINISVI</sequence>
<accession>A0ACB5UBM4</accession>
<dbReference type="Proteomes" id="UP001165064">
    <property type="component" value="Unassembled WGS sequence"/>
</dbReference>
<protein>
    <submittedName>
        <fullName evidence="1">Unnamed protein product</fullName>
    </submittedName>
</protein>
<name>A0ACB5UBM4_AMBMO</name>
<organism evidence="1 2">
    <name type="scientific">Ambrosiozyma monospora</name>
    <name type="common">Yeast</name>
    <name type="synonym">Endomycopsis monosporus</name>
    <dbReference type="NCBI Taxonomy" id="43982"/>
    <lineage>
        <taxon>Eukaryota</taxon>
        <taxon>Fungi</taxon>
        <taxon>Dikarya</taxon>
        <taxon>Ascomycota</taxon>
        <taxon>Saccharomycotina</taxon>
        <taxon>Pichiomycetes</taxon>
        <taxon>Pichiales</taxon>
        <taxon>Pichiaceae</taxon>
        <taxon>Ambrosiozyma</taxon>
    </lineage>
</organism>